<feature type="repeat" description="WD" evidence="5">
    <location>
        <begin position="219"/>
        <end position="260"/>
    </location>
</feature>
<dbReference type="EMBL" id="CP042192">
    <property type="protein sequence ID" value="QDS72771.1"/>
    <property type="molecule type" value="Genomic_DNA"/>
</dbReference>
<feature type="repeat" description="WD" evidence="5">
    <location>
        <begin position="439"/>
        <end position="473"/>
    </location>
</feature>
<keyword evidence="3" id="KW-0677">Repeat</keyword>
<dbReference type="OrthoDB" id="189968at2759"/>
<keyword evidence="2 5" id="KW-0853">WD repeat</keyword>
<organism evidence="7 8">
    <name type="scientific">Venturia effusa</name>
    <dbReference type="NCBI Taxonomy" id="50376"/>
    <lineage>
        <taxon>Eukaryota</taxon>
        <taxon>Fungi</taxon>
        <taxon>Dikarya</taxon>
        <taxon>Ascomycota</taxon>
        <taxon>Pezizomycotina</taxon>
        <taxon>Dothideomycetes</taxon>
        <taxon>Pleosporomycetidae</taxon>
        <taxon>Venturiales</taxon>
        <taxon>Venturiaceae</taxon>
        <taxon>Venturia</taxon>
    </lineage>
</organism>
<dbReference type="Proteomes" id="UP000316270">
    <property type="component" value="Chromosome 8"/>
</dbReference>
<feature type="region of interest" description="Disordered" evidence="6">
    <location>
        <begin position="1"/>
        <end position="87"/>
    </location>
</feature>
<dbReference type="GO" id="GO:0032040">
    <property type="term" value="C:small-subunit processome"/>
    <property type="evidence" value="ECO:0007669"/>
    <property type="project" value="TreeGrafter"/>
</dbReference>
<dbReference type="AlphaFoldDB" id="A0A517LAW1"/>
<dbReference type="SUPFAM" id="SSF50978">
    <property type="entry name" value="WD40 repeat-like"/>
    <property type="match status" value="1"/>
</dbReference>
<accession>A0A517LAW1</accession>
<reference evidence="7 8" key="1">
    <citation type="submission" date="2019-07" db="EMBL/GenBank/DDBJ databases">
        <title>Finished genome of Venturia effusa.</title>
        <authorList>
            <person name="Young C.A."/>
            <person name="Cox M.P."/>
            <person name="Ganley A.R.D."/>
            <person name="David W.J."/>
        </authorList>
    </citation>
    <scope>NUCLEOTIDE SEQUENCE [LARGE SCALE GENOMIC DNA]</scope>
    <source>
        <strain evidence="8">albino</strain>
    </source>
</reference>
<dbReference type="InterPro" id="IPR036322">
    <property type="entry name" value="WD40_repeat_dom_sf"/>
</dbReference>
<dbReference type="PROSITE" id="PS50294">
    <property type="entry name" value="WD_REPEATS_REGION"/>
    <property type="match status" value="2"/>
</dbReference>
<dbReference type="SMART" id="SM00320">
    <property type="entry name" value="WD40"/>
    <property type="match status" value="6"/>
</dbReference>
<keyword evidence="4" id="KW-0539">Nucleus</keyword>
<sequence>MSSFFTIPASQKKRKRADVPASSSKRRNVTSTKTKDSVTPSRPSRKGREDSISGSDSGDSYDEANPGDDIEDDDASTSGDEDETADDRRLRLAQRYLDNIKEEVAEHPDAFDAADIDRDLIAHRLKEDVAETKGRIYRKLVKKLDFQTADHTHFSGDQNGVTAIAATYPYAYTVSKDSSIIKWELATPTIATPGTNQLPRKRPKLIKRFKLNWKPGKSYNGHSGAILCLAISSSGKFLATGGADKRLVIWDTATLKPLKSFHQHRDSVLSVSFRRGTHTLFSASADRTIKIWSLDEMAYIETLFGHQDHVVNIVGLSAEKCISVGARDRTARLWKVVEESQLVFRGGGSTATRTNRDDKSSAIGYAEGSIDRVAMIDEEIFVTGSDNGAISLWNINRKKPVFTIHEAHGLDPQLTLEEAYAEEDLSKKEAPGRPVPRWITALTTVPLSDLVLSGSWDGHVRAWKVSDDRRRLETVGIVGHLPAQSSPGTVKDGAAGNGNEEAPDQPQLVKGVINDISVFERGEKGKDGLCIVAAVSKEHRLAKWKPVSGRNGAVIFEVPRRALENGHVNGDAGMDADI</sequence>
<dbReference type="PANTHER" id="PTHR19865">
    <property type="entry name" value="U3 SMALL NUCLEOLAR RNA INTERACTING PROTEIN 2"/>
    <property type="match status" value="1"/>
</dbReference>
<dbReference type="STRING" id="50376.A0A517LAW1"/>
<feature type="compositionally biased region" description="Polar residues" evidence="6">
    <location>
        <begin position="29"/>
        <end position="42"/>
    </location>
</feature>
<feature type="repeat" description="WD" evidence="5">
    <location>
        <begin position="377"/>
        <end position="403"/>
    </location>
</feature>
<dbReference type="GO" id="GO:0034511">
    <property type="term" value="F:U3 snoRNA binding"/>
    <property type="evidence" value="ECO:0007669"/>
    <property type="project" value="InterPro"/>
</dbReference>
<evidence type="ECO:0000256" key="4">
    <source>
        <dbReference type="ARBA" id="ARBA00023242"/>
    </source>
</evidence>
<gene>
    <name evidence="7" type="ORF">FKW77_004683</name>
</gene>
<protein>
    <submittedName>
        <fullName evidence="7">Uncharacterized protein</fullName>
    </submittedName>
</protein>
<dbReference type="PRINTS" id="PR00320">
    <property type="entry name" value="GPROTEINBRPT"/>
</dbReference>
<evidence type="ECO:0000256" key="1">
    <source>
        <dbReference type="ARBA" id="ARBA00004123"/>
    </source>
</evidence>
<dbReference type="PROSITE" id="PS50082">
    <property type="entry name" value="WD_REPEATS_2"/>
    <property type="match status" value="4"/>
</dbReference>
<evidence type="ECO:0000313" key="8">
    <source>
        <dbReference type="Proteomes" id="UP000316270"/>
    </source>
</evidence>
<dbReference type="Pfam" id="PF00400">
    <property type="entry name" value="WD40"/>
    <property type="match status" value="3"/>
</dbReference>
<evidence type="ECO:0000256" key="6">
    <source>
        <dbReference type="SAM" id="MobiDB-lite"/>
    </source>
</evidence>
<dbReference type="PANTHER" id="PTHR19865:SF0">
    <property type="entry name" value="U3 SMALL NUCLEOLAR RNA-INTERACTING PROTEIN 2"/>
    <property type="match status" value="1"/>
</dbReference>
<comment type="subcellular location">
    <subcellularLocation>
        <location evidence="1">Nucleus</location>
    </subcellularLocation>
</comment>
<proteinExistence type="predicted"/>
<dbReference type="InterPro" id="IPR015943">
    <property type="entry name" value="WD40/YVTN_repeat-like_dom_sf"/>
</dbReference>
<feature type="repeat" description="WD" evidence="5">
    <location>
        <begin position="261"/>
        <end position="302"/>
    </location>
</feature>
<evidence type="ECO:0000256" key="3">
    <source>
        <dbReference type="ARBA" id="ARBA00022737"/>
    </source>
</evidence>
<evidence type="ECO:0000256" key="5">
    <source>
        <dbReference type="PROSITE-ProRule" id="PRU00221"/>
    </source>
</evidence>
<dbReference type="InterPro" id="IPR039241">
    <property type="entry name" value="Rrp9-like"/>
</dbReference>
<evidence type="ECO:0000256" key="2">
    <source>
        <dbReference type="ARBA" id="ARBA00022574"/>
    </source>
</evidence>
<dbReference type="InterPro" id="IPR001680">
    <property type="entry name" value="WD40_rpt"/>
</dbReference>
<evidence type="ECO:0000313" key="7">
    <source>
        <dbReference type="EMBL" id="QDS72771.1"/>
    </source>
</evidence>
<name>A0A517LAW1_9PEZI</name>
<feature type="compositionally biased region" description="Acidic residues" evidence="6">
    <location>
        <begin position="59"/>
        <end position="85"/>
    </location>
</feature>
<dbReference type="Gene3D" id="2.130.10.10">
    <property type="entry name" value="YVTN repeat-like/Quinoprotein amine dehydrogenase"/>
    <property type="match status" value="1"/>
</dbReference>
<feature type="region of interest" description="Disordered" evidence="6">
    <location>
        <begin position="481"/>
        <end position="505"/>
    </location>
</feature>
<keyword evidence="8" id="KW-1185">Reference proteome</keyword>
<dbReference type="InterPro" id="IPR020472">
    <property type="entry name" value="WD40_PAC1"/>
</dbReference>